<dbReference type="EMBL" id="CAUEEQ010079779">
    <property type="protein sequence ID" value="CAJ0968898.1"/>
    <property type="molecule type" value="Genomic_DNA"/>
</dbReference>
<accession>A0ABN9MQ37</accession>
<proteinExistence type="inferred from homology"/>
<dbReference type="PANTHER" id="PTHR10807">
    <property type="entry name" value="MYOTUBULARIN-RELATED"/>
    <property type="match status" value="1"/>
</dbReference>
<feature type="non-terminal residue" evidence="3">
    <location>
        <position position="537"/>
    </location>
</feature>
<dbReference type="InterPro" id="IPR010569">
    <property type="entry name" value="Myotubularin-like_Pase_dom"/>
</dbReference>
<evidence type="ECO:0000313" key="4">
    <source>
        <dbReference type="Proteomes" id="UP001176940"/>
    </source>
</evidence>
<keyword evidence="4" id="KW-1185">Reference proteome</keyword>
<name>A0ABN9MQ37_9NEOB</name>
<dbReference type="InterPro" id="IPR030564">
    <property type="entry name" value="Myotubularin"/>
</dbReference>
<dbReference type="PANTHER" id="PTHR10807:SF43">
    <property type="entry name" value="MYOTUBULARIN-RELATED PROTEIN 5"/>
    <property type="match status" value="1"/>
</dbReference>
<dbReference type="PROSITE" id="PS51339">
    <property type="entry name" value="PPASE_MYOTUBULARIN"/>
    <property type="match status" value="1"/>
</dbReference>
<protein>
    <recommendedName>
        <fullName evidence="2">Myotubularin phosphatase domain-containing protein</fullName>
    </recommendedName>
</protein>
<dbReference type="SUPFAM" id="SSF52799">
    <property type="entry name" value="(Phosphotyrosine protein) phosphatases II"/>
    <property type="match status" value="1"/>
</dbReference>
<dbReference type="Pfam" id="PF06602">
    <property type="entry name" value="Myotub-related"/>
    <property type="match status" value="1"/>
</dbReference>
<gene>
    <name evidence="3" type="ORF">RIMI_LOCUS23508460</name>
</gene>
<feature type="domain" description="Myotubularin phosphatase" evidence="2">
    <location>
        <begin position="1"/>
        <end position="354"/>
    </location>
</feature>
<comment type="similarity">
    <text evidence="1">Belongs to the protein-tyrosine phosphatase family. Non-receptor class myotubularin subfamily.</text>
</comment>
<reference evidence="3" key="1">
    <citation type="submission" date="2023-07" db="EMBL/GenBank/DDBJ databases">
        <authorList>
            <person name="Stuckert A."/>
        </authorList>
    </citation>
    <scope>NUCLEOTIDE SEQUENCE</scope>
</reference>
<evidence type="ECO:0000313" key="3">
    <source>
        <dbReference type="EMBL" id="CAJ0968898.1"/>
    </source>
</evidence>
<evidence type="ECO:0000259" key="2">
    <source>
        <dbReference type="PROSITE" id="PS51339"/>
    </source>
</evidence>
<organism evidence="3 4">
    <name type="scientific">Ranitomeya imitator</name>
    <name type="common">mimic poison frog</name>
    <dbReference type="NCBI Taxonomy" id="111125"/>
    <lineage>
        <taxon>Eukaryota</taxon>
        <taxon>Metazoa</taxon>
        <taxon>Chordata</taxon>
        <taxon>Craniata</taxon>
        <taxon>Vertebrata</taxon>
        <taxon>Euteleostomi</taxon>
        <taxon>Amphibia</taxon>
        <taxon>Batrachia</taxon>
        <taxon>Anura</taxon>
        <taxon>Neobatrachia</taxon>
        <taxon>Hyloidea</taxon>
        <taxon>Dendrobatidae</taxon>
        <taxon>Dendrobatinae</taxon>
        <taxon>Ranitomeya</taxon>
    </lineage>
</organism>
<evidence type="ECO:0000256" key="1">
    <source>
        <dbReference type="ARBA" id="ARBA00007471"/>
    </source>
</evidence>
<sequence length="537" mass="61128">GGRKGLPASKATLARWIKSTSQDAYRLKNSLLPDGKWGSMRGTGRLSSYGMNSDVGTRLAARELLTPHQNGGPSENALTPRRAALYIIGDKSQLKGVKQDPLQQWELVPIELFDVRQVKASFKKLMKACVPSVPSTDPSLSYLRTLEDSEWLLQLHKLLQVSALVVELLDSGSSVLVGLEDGWDLTTQVVCLVQLLSDPYYRTIEGFRLLIEKEWLSFGHRFSHRGAHTAASQSNGFTPVFLQFLDCVHQIHLQFPSEFEFSQYYLKFVAYHCVSNRFRTFLLDSDCERIEKGVLYDEKGDRRGPHICRSVWEYMERIHKKNPMFYNYMFCPEDGEVLRTNSSVWGLRIWDYYTHEALSEGPSYDWELVQAHRHEEPEKTDSSAPQTKRKIVWPSYHAAHRLQPDAITCLLEELQNLEMELRPIPEKWKETWDKVKASHRTEVRHESRKSSALLMSCVPSQRQSLGIYLQESGVGSTLNLNLESGPSTSTPTSAGKLGARNSTSTLYNQFNTAEKRKPLIVIEICQKTPLIESCQLA</sequence>
<comment type="caution">
    <text evidence="3">The sequence shown here is derived from an EMBL/GenBank/DDBJ whole genome shotgun (WGS) entry which is preliminary data.</text>
</comment>
<dbReference type="InterPro" id="IPR029021">
    <property type="entry name" value="Prot-tyrosine_phosphatase-like"/>
</dbReference>
<feature type="non-terminal residue" evidence="3">
    <location>
        <position position="1"/>
    </location>
</feature>
<dbReference type="Proteomes" id="UP001176940">
    <property type="component" value="Unassembled WGS sequence"/>
</dbReference>